<feature type="compositionally biased region" description="Acidic residues" evidence="6">
    <location>
        <begin position="478"/>
        <end position="492"/>
    </location>
</feature>
<dbReference type="InterPro" id="IPR001965">
    <property type="entry name" value="Znf_PHD"/>
</dbReference>
<dbReference type="InterPro" id="IPR034732">
    <property type="entry name" value="EPHD"/>
</dbReference>
<dbReference type="InterPro" id="IPR017884">
    <property type="entry name" value="SANT_dom"/>
</dbReference>
<evidence type="ECO:0000313" key="13">
    <source>
        <dbReference type="Proteomes" id="UP001285354"/>
    </source>
</evidence>
<dbReference type="SMART" id="SM00249">
    <property type="entry name" value="PHD"/>
    <property type="match status" value="3"/>
</dbReference>
<dbReference type="GO" id="GO:0008270">
    <property type="term" value="F:zinc ion binding"/>
    <property type="evidence" value="ECO:0007669"/>
    <property type="project" value="UniProtKB-KW"/>
</dbReference>
<feature type="compositionally biased region" description="Low complexity" evidence="6">
    <location>
        <begin position="1501"/>
        <end position="1510"/>
    </location>
</feature>
<feature type="region of interest" description="Disordered" evidence="6">
    <location>
        <begin position="1102"/>
        <end position="1127"/>
    </location>
</feature>
<feature type="compositionally biased region" description="Pro residues" evidence="6">
    <location>
        <begin position="1466"/>
        <end position="1476"/>
    </location>
</feature>
<evidence type="ECO:0000259" key="8">
    <source>
        <dbReference type="PROSITE" id="PS51038"/>
    </source>
</evidence>
<feature type="compositionally biased region" description="Low complexity" evidence="6">
    <location>
        <begin position="1331"/>
        <end position="1344"/>
    </location>
</feature>
<feature type="compositionally biased region" description="Polar residues" evidence="6">
    <location>
        <begin position="174"/>
        <end position="187"/>
    </location>
</feature>
<feature type="compositionally biased region" description="Low complexity" evidence="6">
    <location>
        <begin position="937"/>
        <end position="947"/>
    </location>
</feature>
<dbReference type="SUPFAM" id="SSF46689">
    <property type="entry name" value="Homeodomain-like"/>
    <property type="match status" value="1"/>
</dbReference>
<dbReference type="PROSITE" id="PS51805">
    <property type="entry name" value="EPHD"/>
    <property type="match status" value="1"/>
</dbReference>
<evidence type="ECO:0000313" key="12">
    <source>
        <dbReference type="EMBL" id="KAK2628066.1"/>
    </source>
</evidence>
<protein>
    <submittedName>
        <fullName evidence="12">Uncharacterized protein</fullName>
    </submittedName>
</protein>
<feature type="compositionally biased region" description="Polar residues" evidence="6">
    <location>
        <begin position="53"/>
        <end position="81"/>
    </location>
</feature>
<dbReference type="PANTHER" id="PTHR47672">
    <property type="entry name" value="E3 UBIQUITIN-PROTEIN LIGASE SNT2"/>
    <property type="match status" value="1"/>
</dbReference>
<feature type="compositionally biased region" description="Pro residues" evidence="6">
    <location>
        <begin position="1617"/>
        <end position="1631"/>
    </location>
</feature>
<keyword evidence="13" id="KW-1185">Reference proteome</keyword>
<feature type="region of interest" description="Disordered" evidence="6">
    <location>
        <begin position="468"/>
        <end position="492"/>
    </location>
</feature>
<evidence type="ECO:0000259" key="11">
    <source>
        <dbReference type="PROSITE" id="PS51805"/>
    </source>
</evidence>
<reference evidence="12" key="1">
    <citation type="submission" date="2023-06" db="EMBL/GenBank/DDBJ databases">
        <title>Draft genome of Marssonina rosae.</title>
        <authorList>
            <person name="Cheng Q."/>
        </authorList>
    </citation>
    <scope>NUCLEOTIDE SEQUENCE</scope>
    <source>
        <strain evidence="12">R4</strain>
    </source>
</reference>
<dbReference type="PROSITE" id="PS51293">
    <property type="entry name" value="SANT"/>
    <property type="match status" value="1"/>
</dbReference>
<dbReference type="Gene3D" id="2.30.30.490">
    <property type="match status" value="1"/>
</dbReference>
<evidence type="ECO:0000259" key="9">
    <source>
        <dbReference type="PROSITE" id="PS51156"/>
    </source>
</evidence>
<feature type="domain" description="PHD-type" evidence="11">
    <location>
        <begin position="1129"/>
        <end position="1266"/>
    </location>
</feature>
<feature type="compositionally biased region" description="Basic and acidic residues" evidence="6">
    <location>
        <begin position="1113"/>
        <end position="1127"/>
    </location>
</feature>
<dbReference type="CDD" id="cd15497">
    <property type="entry name" value="PHD1_Snt2p_like"/>
    <property type="match status" value="1"/>
</dbReference>
<feature type="compositionally biased region" description="Polar residues" evidence="6">
    <location>
        <begin position="97"/>
        <end position="107"/>
    </location>
</feature>
<feature type="compositionally biased region" description="Polar residues" evidence="6">
    <location>
        <begin position="1687"/>
        <end position="1698"/>
    </location>
</feature>
<feature type="region of interest" description="Disordered" evidence="6">
    <location>
        <begin position="937"/>
        <end position="1004"/>
    </location>
</feature>
<dbReference type="InterPro" id="IPR000949">
    <property type="entry name" value="ELM2_dom"/>
</dbReference>
<dbReference type="FunFam" id="2.30.30.490:FF:000018">
    <property type="entry name" value="Lid2 complex component snt2"/>
    <property type="match status" value="1"/>
</dbReference>
<dbReference type="SMART" id="SM00439">
    <property type="entry name" value="BAH"/>
    <property type="match status" value="1"/>
</dbReference>
<evidence type="ECO:0000256" key="5">
    <source>
        <dbReference type="PROSITE-ProRule" id="PRU00146"/>
    </source>
</evidence>
<dbReference type="GO" id="GO:0003682">
    <property type="term" value="F:chromatin binding"/>
    <property type="evidence" value="ECO:0007669"/>
    <property type="project" value="InterPro"/>
</dbReference>
<dbReference type="Pfam" id="PF13832">
    <property type="entry name" value="zf-HC5HC2H_2"/>
    <property type="match status" value="1"/>
</dbReference>
<feature type="domain" description="ELM2" evidence="9">
    <location>
        <begin position="554"/>
        <end position="726"/>
    </location>
</feature>
<evidence type="ECO:0000259" key="7">
    <source>
        <dbReference type="PROSITE" id="PS50016"/>
    </source>
</evidence>
<dbReference type="GO" id="GO:0036205">
    <property type="term" value="P:histone catabolic process"/>
    <property type="evidence" value="ECO:0007669"/>
    <property type="project" value="TreeGrafter"/>
</dbReference>
<feature type="compositionally biased region" description="Low complexity" evidence="6">
    <location>
        <begin position="196"/>
        <end position="210"/>
    </location>
</feature>
<sequence length="1698" mass="186415">MAKDGSRRSSIAASTRPQSPPENNNNVPAQEPQQTGEAAPSNCNPTAAKLDPTPSTANGTHSQSAESQPMTATKPTPSNPSAKEAASSGTGPALTYGTRSRNRTGASRPNYAEDKELDVDLELASAVKEGNGRKSRAVDSAPSTGNGPTPSKSASGPGIENTLPAHSNHKESIPGTSSFSANPTAAGTHSKKRKATAQAATQSQIQAPSQNAQQAMTRKASMVAYAGGVVEDSNMLSFEGCGGHLKDNKLVADDGTILEVNDHAYLVCEPPGEPYYLGRIMEFLHANNDDTQPIDALRLNWYYRAKDIGRKVYDTRQVFASMHSDVSPLTALRGKCQIKHKSEVAKLDELRKTKDCFWYEKLYDRYIHRYYDVVPTSQVINVPAEVKKVLDERWRFIVVEPTRGKELTSAVKSCKRCSKYCASSDSVDCAVCRNTYHMSCVNPPLLKKPSRGFAWACGPCSKAQEKKLEARNTPNVNDPEEEETNEDDDEGREIIGDELETGRTSSKSDEVDVSFHPGTAEQIHQASQWLFRYLGQHCNVEDALDYDDRIYPRASSRLGPRHQAVVPAWPGRPVEYVKPIEVKRKYTKGGGSKKDTKASKDALAALEADKIARENRPKWIMDEPVGYVHRGEDYEPGDPNSTAELLYKLPDTIEIPGRPADSSNSEDLPHPSREQIIFGYMGHAAMLAKPLGLPDLSTNMLDVALHTLHLNRYNVEKALHVLSQTDKRAFKEPDLTALELRKFEDGVSKFGSEWHSLKKYVKTVSAANIVRFYYTWKKTPRGREVWGNYKGRKGKKEAKRAATAGKLQDDVADENDDSAFDNEKAYAKKRLFQCKFCSTRESRQWRRAPNTPAGTMISDNPGAKPAAKDKSNQFMVALCRRCAELWRRYGIEWEDIDEVKKAAQTGSKAWKRKMDEEILKELVAANEVTNQAISAPPVAPVSSNAANIPVPTNQPNGTEPPRKKLKGSSDRDVLDASAEATVISGPKKKAVPEKPVAPPPPPEPPKAKLLPCAICDQMDPLGDQHLSCKECRMTVHRNCYGVVGENRSPSKWVCDMCSNDKNPQVSIVRTNLPLGTRVLYANKCQQYKCTLCPIEYTEHDFVEPPRPSHKKKTEKDRERDRLERESAQKVADYFRKKQEEMNKPVNPREPLKRTANNNWVHVTCAVFTPEVKFGNAKALEPSEGIPSIPTARYDEVCKVCKKSKGACVSCHCCKSSVHVECAHQAGYVLGFDITPVKGSRRDQFNIVNIKGEVGTMSAGVWCKEHVPVKSIIHRMQDIVDAETGLNALQLYAKTFKQADLTLTGTVRKATLVNQSTKVLNPQMPVAQPPNRRTSTTTGAGARGSISHPKTEDVPRDGLSSNAKASPRKLCVTCEIDVSPKWWPFPTETGEPSAPAEMFLEADGNQAHSNDLPLTNGHAANGSADMTGGTNVALAAAALHRNPVKTIAVPTEFQCHRCHWDKVRKPSPTPPPPPSIHPPREASRPPFGMPESARISTPEPEPAQTAPASFSWPPPPPSFPPNGSSYSWPRRSPGPQAAPPVNHLNGNHSPLGNPGHMHSHAEQSQLRHPAHGLPHSPRQNGHPPHGSNGYHPQSPHRKMGSSAVHTQNGHHASYASTRPPPQHLTNGGPPPRAPEHPFSHHHAPLHPHYGQPHASPPGHFDPHSHGRDTINQQNNNSRANDGRVNGGASASPSLRNLLS</sequence>
<dbReference type="InterPro" id="IPR013083">
    <property type="entry name" value="Znf_RING/FYVE/PHD"/>
</dbReference>
<feature type="region of interest" description="Disordered" evidence="6">
    <location>
        <begin position="1321"/>
        <end position="1362"/>
    </location>
</feature>
<accession>A0AAD9WG77</accession>
<organism evidence="12 13">
    <name type="scientific">Diplocarpon rosae</name>
    <dbReference type="NCBI Taxonomy" id="946125"/>
    <lineage>
        <taxon>Eukaryota</taxon>
        <taxon>Fungi</taxon>
        <taxon>Dikarya</taxon>
        <taxon>Ascomycota</taxon>
        <taxon>Pezizomycotina</taxon>
        <taxon>Leotiomycetes</taxon>
        <taxon>Helotiales</taxon>
        <taxon>Drepanopezizaceae</taxon>
        <taxon>Diplocarpon</taxon>
    </lineage>
</organism>
<dbReference type="PROSITE" id="PS51156">
    <property type="entry name" value="ELM2"/>
    <property type="match status" value="1"/>
</dbReference>
<dbReference type="PROSITE" id="PS01359">
    <property type="entry name" value="ZF_PHD_1"/>
    <property type="match status" value="1"/>
</dbReference>
<gene>
    <name evidence="12" type="ORF">QTJ16_002712</name>
</gene>
<evidence type="ECO:0000256" key="2">
    <source>
        <dbReference type="ARBA" id="ARBA00022771"/>
    </source>
</evidence>
<dbReference type="InterPro" id="IPR019787">
    <property type="entry name" value="Znf_PHD-finger"/>
</dbReference>
<feature type="domain" description="BAH" evidence="8">
    <location>
        <begin position="256"/>
        <end position="374"/>
    </location>
</feature>
<feature type="compositionally biased region" description="Polar residues" evidence="6">
    <location>
        <begin position="141"/>
        <end position="154"/>
    </location>
</feature>
<evidence type="ECO:0000256" key="6">
    <source>
        <dbReference type="SAM" id="MobiDB-lite"/>
    </source>
</evidence>
<dbReference type="InterPro" id="IPR001025">
    <property type="entry name" value="BAH_dom"/>
</dbReference>
<dbReference type="SUPFAM" id="SSF57903">
    <property type="entry name" value="FYVE/PHD zinc finger"/>
    <property type="match status" value="2"/>
</dbReference>
<feature type="compositionally biased region" description="Polar residues" evidence="6">
    <location>
        <begin position="1668"/>
        <end position="1678"/>
    </location>
</feature>
<dbReference type="Gene3D" id="1.10.10.60">
    <property type="entry name" value="Homeodomain-like"/>
    <property type="match status" value="1"/>
</dbReference>
<dbReference type="EMBL" id="JAUBYV010000003">
    <property type="protein sequence ID" value="KAK2628066.1"/>
    <property type="molecule type" value="Genomic_DNA"/>
</dbReference>
<name>A0AAD9WG77_9HELO</name>
<dbReference type="Pfam" id="PF01426">
    <property type="entry name" value="BAH"/>
    <property type="match status" value="1"/>
</dbReference>
<dbReference type="Pfam" id="PF13831">
    <property type="entry name" value="PHD_2"/>
    <property type="match status" value="1"/>
</dbReference>
<dbReference type="InterPro" id="IPR029617">
    <property type="entry name" value="Snt2"/>
</dbReference>
<keyword evidence="2 5" id="KW-0863">Zinc-finger</keyword>
<dbReference type="InterPro" id="IPR009057">
    <property type="entry name" value="Homeodomain-like_sf"/>
</dbReference>
<dbReference type="InterPro" id="IPR043151">
    <property type="entry name" value="BAH_sf"/>
</dbReference>
<comment type="caution">
    <text evidence="12">The sequence shown here is derived from an EMBL/GenBank/DDBJ whole genome shotgun (WGS) entry which is preliminary data.</text>
</comment>
<feature type="region of interest" description="Disordered" evidence="6">
    <location>
        <begin position="843"/>
        <end position="868"/>
    </location>
</feature>
<feature type="region of interest" description="Disordered" evidence="6">
    <location>
        <begin position="1"/>
        <end position="214"/>
    </location>
</feature>
<dbReference type="InterPro" id="IPR011011">
    <property type="entry name" value="Znf_FYVE_PHD"/>
</dbReference>
<dbReference type="GO" id="GO:0048189">
    <property type="term" value="C:Lid2 complex"/>
    <property type="evidence" value="ECO:0007669"/>
    <property type="project" value="TreeGrafter"/>
</dbReference>
<evidence type="ECO:0000256" key="1">
    <source>
        <dbReference type="ARBA" id="ARBA00022723"/>
    </source>
</evidence>
<feature type="compositionally biased region" description="Pro residues" evidence="6">
    <location>
        <begin position="995"/>
        <end position="1004"/>
    </location>
</feature>
<evidence type="ECO:0000256" key="4">
    <source>
        <dbReference type="ARBA" id="ARBA00023242"/>
    </source>
</evidence>
<feature type="compositionally biased region" description="Polar residues" evidence="6">
    <location>
        <begin position="8"/>
        <end position="45"/>
    </location>
</feature>
<evidence type="ECO:0000259" key="10">
    <source>
        <dbReference type="PROSITE" id="PS51293"/>
    </source>
</evidence>
<dbReference type="Gene3D" id="3.30.40.10">
    <property type="entry name" value="Zinc/RING finger domain, C3HC4 (zinc finger)"/>
    <property type="match status" value="3"/>
</dbReference>
<dbReference type="PROSITE" id="PS50016">
    <property type="entry name" value="ZF_PHD_2"/>
    <property type="match status" value="2"/>
</dbReference>
<dbReference type="Proteomes" id="UP001285354">
    <property type="component" value="Unassembled WGS sequence"/>
</dbReference>
<dbReference type="PANTHER" id="PTHR47672:SF1">
    <property type="entry name" value="E3 UBIQUITIN-PROTEIN LIGASE SNT2"/>
    <property type="match status" value="1"/>
</dbReference>
<feature type="domain" description="SANT" evidence="10">
    <location>
        <begin position="736"/>
        <end position="781"/>
    </location>
</feature>
<dbReference type="FunFam" id="3.30.40.10:FF:000899">
    <property type="entry name" value="PHD finger and BAH domain-containing protein"/>
    <property type="match status" value="1"/>
</dbReference>
<proteinExistence type="predicted"/>
<dbReference type="PROSITE" id="PS51038">
    <property type="entry name" value="BAH"/>
    <property type="match status" value="1"/>
</dbReference>
<evidence type="ECO:0000256" key="3">
    <source>
        <dbReference type="ARBA" id="ARBA00022833"/>
    </source>
</evidence>
<feature type="compositionally biased region" description="Polar residues" evidence="6">
    <location>
        <begin position="1602"/>
        <end position="1615"/>
    </location>
</feature>
<keyword evidence="1" id="KW-0479">Metal-binding</keyword>
<dbReference type="InterPro" id="IPR019786">
    <property type="entry name" value="Zinc_finger_PHD-type_CS"/>
</dbReference>
<feature type="domain" description="PHD-type" evidence="7">
    <location>
        <begin position="411"/>
        <end position="463"/>
    </location>
</feature>
<feature type="domain" description="PHD-type" evidence="7">
    <location>
        <begin position="1009"/>
        <end position="1060"/>
    </location>
</feature>
<feature type="region of interest" description="Disordered" evidence="6">
    <location>
        <begin position="1461"/>
        <end position="1698"/>
    </location>
</feature>
<dbReference type="Pfam" id="PF00628">
    <property type="entry name" value="PHD"/>
    <property type="match status" value="1"/>
</dbReference>
<keyword evidence="3" id="KW-0862">Zinc</keyword>
<keyword evidence="4" id="KW-0539">Nucleus</keyword>
<dbReference type="GO" id="GO:0004842">
    <property type="term" value="F:ubiquitin-protein transferase activity"/>
    <property type="evidence" value="ECO:0007669"/>
    <property type="project" value="TreeGrafter"/>
</dbReference>